<accession>A0A9W7L1Y0</accession>
<keyword evidence="3" id="KW-1185">Reference proteome</keyword>
<gene>
    <name evidence="2" type="ORF">TrCOL_g7069</name>
</gene>
<proteinExistence type="predicted"/>
<dbReference type="Proteomes" id="UP001165065">
    <property type="component" value="Unassembled WGS sequence"/>
</dbReference>
<feature type="region of interest" description="Disordered" evidence="1">
    <location>
        <begin position="428"/>
        <end position="458"/>
    </location>
</feature>
<dbReference type="AlphaFoldDB" id="A0A9W7L1Y0"/>
<name>A0A9W7L1Y0_9STRA</name>
<evidence type="ECO:0000256" key="1">
    <source>
        <dbReference type="SAM" id="MobiDB-lite"/>
    </source>
</evidence>
<organism evidence="2 3">
    <name type="scientific">Triparma columacea</name>
    <dbReference type="NCBI Taxonomy" id="722753"/>
    <lineage>
        <taxon>Eukaryota</taxon>
        <taxon>Sar</taxon>
        <taxon>Stramenopiles</taxon>
        <taxon>Ochrophyta</taxon>
        <taxon>Bolidophyceae</taxon>
        <taxon>Parmales</taxon>
        <taxon>Triparmaceae</taxon>
        <taxon>Triparma</taxon>
    </lineage>
</organism>
<evidence type="ECO:0000313" key="2">
    <source>
        <dbReference type="EMBL" id="GMI20101.1"/>
    </source>
</evidence>
<sequence length="458" mass="51044">MSMSFLSAPSHLASNPSLCSWDTAPAKARIMWLQGLGGRSGLGNQGSLIEQLAKARYTYNSAANRVKLRPIPQSYVEEDLPDHYLPPEGVTDPNAGHPFMSLVPVFARIVAFGGVGVALRMRITCKKLQMEFGPEDAGSLGLDDYEKNLKVPSSQVSMAEQAVASHIEAARVSGKIECDESCSDALFKIYPQKPGKVLREIKEWRGFKRPPYQMIALFACGCALLDKKFSRGMEREFFRRCVNSMICGYNQSNKSFQKKYSGFVEETAETQGRTKAKDIIDNTQLYAKIISSAWYEPNNDSSKLTLSQIATLNSTKQDRLDLDFAHNILNILSKSETLALRNISNAMNPLLDFLIEAVSIVRSADARAAQTGINVACLATSSTQAEVILRESDLVRRFLALHPASQDVIESGKDPLQKERDDLAKFRKKMAARREKKRKEEERKKRLYSSGDGRAKKK</sequence>
<evidence type="ECO:0000313" key="3">
    <source>
        <dbReference type="Proteomes" id="UP001165065"/>
    </source>
</evidence>
<comment type="caution">
    <text evidence="2">The sequence shown here is derived from an EMBL/GenBank/DDBJ whole genome shotgun (WGS) entry which is preliminary data.</text>
</comment>
<dbReference type="EMBL" id="BRYA01000505">
    <property type="protein sequence ID" value="GMI20101.1"/>
    <property type="molecule type" value="Genomic_DNA"/>
</dbReference>
<dbReference type="OrthoDB" id="10335493at2759"/>
<feature type="compositionally biased region" description="Basic residues" evidence="1">
    <location>
        <begin position="428"/>
        <end position="437"/>
    </location>
</feature>
<reference evidence="3" key="1">
    <citation type="journal article" date="2023" name="Commun. Biol.">
        <title>Genome analysis of Parmales, the sister group of diatoms, reveals the evolutionary specialization of diatoms from phago-mixotrophs to photoautotrophs.</title>
        <authorList>
            <person name="Ban H."/>
            <person name="Sato S."/>
            <person name="Yoshikawa S."/>
            <person name="Yamada K."/>
            <person name="Nakamura Y."/>
            <person name="Ichinomiya M."/>
            <person name="Sato N."/>
            <person name="Blanc-Mathieu R."/>
            <person name="Endo H."/>
            <person name="Kuwata A."/>
            <person name="Ogata H."/>
        </authorList>
    </citation>
    <scope>NUCLEOTIDE SEQUENCE [LARGE SCALE GENOMIC DNA]</scope>
</reference>
<protein>
    <submittedName>
        <fullName evidence="2">Uncharacterized protein</fullName>
    </submittedName>
</protein>